<sequence length="209" mass="22954">MLIAFMVFDADQSSYLRAYVKLWDGTKLLLAVILPLLPIEGAGGPNGDGQAERGSKRWGRDVTDTILAVLDEIEAGLAARLDNCVPGDDAPDYMWENKVADLRMLRCLVLLWSGQSAALSSENEDVRQWVMGRLPAVIERLDRIDAKIARFVTHSAVTHNIVDMVAGRTVSVGNVGNNLGIRDRRGCRYAKVMSSGLPDDTNVACFHKK</sequence>
<comment type="caution">
    <text evidence="1">The sequence shown here is derived from an EMBL/GenBank/DDBJ whole genome shotgun (WGS) entry which is preliminary data.</text>
</comment>
<gene>
    <name evidence="1" type="ORF">TALK_08690</name>
</gene>
<name>A0A1Y2LCX2_9PROT</name>
<reference evidence="1 2" key="1">
    <citation type="submission" date="2014-03" db="EMBL/GenBank/DDBJ databases">
        <title>The draft genome sequence of Thalassospira alkalitolerans JCM 18968.</title>
        <authorList>
            <person name="Lai Q."/>
            <person name="Shao Z."/>
        </authorList>
    </citation>
    <scope>NUCLEOTIDE SEQUENCE [LARGE SCALE GENOMIC DNA]</scope>
    <source>
        <strain evidence="1 2">JCM 18968</strain>
    </source>
</reference>
<dbReference type="Proteomes" id="UP000193396">
    <property type="component" value="Unassembled WGS sequence"/>
</dbReference>
<keyword evidence="2" id="KW-1185">Reference proteome</keyword>
<dbReference type="RefSeq" id="WP_085617906.1">
    <property type="nucleotide sequence ID" value="NZ_JFKB01000005.1"/>
</dbReference>
<evidence type="ECO:0000313" key="1">
    <source>
        <dbReference type="EMBL" id="OSQ48342.1"/>
    </source>
</evidence>
<accession>A0A1Y2LCX2</accession>
<dbReference type="AlphaFoldDB" id="A0A1Y2LCX2"/>
<protein>
    <submittedName>
        <fullName evidence="1">Uncharacterized protein</fullName>
    </submittedName>
</protein>
<proteinExistence type="predicted"/>
<organism evidence="1 2">
    <name type="scientific">Thalassospira alkalitolerans</name>
    <dbReference type="NCBI Taxonomy" id="1293890"/>
    <lineage>
        <taxon>Bacteria</taxon>
        <taxon>Pseudomonadati</taxon>
        <taxon>Pseudomonadota</taxon>
        <taxon>Alphaproteobacteria</taxon>
        <taxon>Rhodospirillales</taxon>
        <taxon>Thalassospiraceae</taxon>
        <taxon>Thalassospira</taxon>
    </lineage>
</organism>
<dbReference type="OrthoDB" id="7366443at2"/>
<dbReference type="EMBL" id="JFKB01000005">
    <property type="protein sequence ID" value="OSQ48342.1"/>
    <property type="molecule type" value="Genomic_DNA"/>
</dbReference>
<evidence type="ECO:0000313" key="2">
    <source>
        <dbReference type="Proteomes" id="UP000193396"/>
    </source>
</evidence>